<keyword evidence="3" id="KW-0677">Repeat</keyword>
<evidence type="ECO:0000313" key="7">
    <source>
        <dbReference type="Ensembl" id="ENSPCOP00000023872.1"/>
    </source>
</evidence>
<gene>
    <name evidence="7" type="primary">CRYGN</name>
</gene>
<accession>A0A2K6GCD2</accession>
<dbReference type="InterPro" id="IPR050252">
    <property type="entry name" value="Beta/Gamma-Crystallin"/>
</dbReference>
<comment type="similarity">
    <text evidence="1">Belongs to the beta/gamma-crystallin family.</text>
</comment>
<dbReference type="InterPro" id="IPR011024">
    <property type="entry name" value="G_crystallin-like"/>
</dbReference>
<keyword evidence="8" id="KW-1185">Reference proteome</keyword>
<comment type="subunit">
    <text evidence="2">Monomer.</text>
</comment>
<evidence type="ECO:0000259" key="6">
    <source>
        <dbReference type="PROSITE" id="PS50915"/>
    </source>
</evidence>
<dbReference type="GO" id="GO:0007601">
    <property type="term" value="P:visual perception"/>
    <property type="evidence" value="ECO:0007669"/>
    <property type="project" value="TreeGrafter"/>
</dbReference>
<evidence type="ECO:0000256" key="5">
    <source>
        <dbReference type="ARBA" id="ARBA00081484"/>
    </source>
</evidence>
<dbReference type="SMART" id="SM00247">
    <property type="entry name" value="XTALbg"/>
    <property type="match status" value="1"/>
</dbReference>
<dbReference type="STRING" id="379532.ENSPCOP00000023872"/>
<dbReference type="Proteomes" id="UP000233160">
    <property type="component" value="Unassembled WGS sequence"/>
</dbReference>
<dbReference type="AlphaFoldDB" id="A0A2K6GCD2"/>
<evidence type="ECO:0000256" key="4">
    <source>
        <dbReference type="ARBA" id="ARBA00069835"/>
    </source>
</evidence>
<dbReference type="GeneTree" id="ENSGT00940000159301"/>
<organism evidence="7 8">
    <name type="scientific">Propithecus coquereli</name>
    <name type="common">Coquerel's sifaka</name>
    <name type="synonym">Propithecus verreauxi coquereli</name>
    <dbReference type="NCBI Taxonomy" id="379532"/>
    <lineage>
        <taxon>Eukaryota</taxon>
        <taxon>Metazoa</taxon>
        <taxon>Chordata</taxon>
        <taxon>Craniata</taxon>
        <taxon>Vertebrata</taxon>
        <taxon>Euteleostomi</taxon>
        <taxon>Mammalia</taxon>
        <taxon>Eutheria</taxon>
        <taxon>Euarchontoglires</taxon>
        <taxon>Primates</taxon>
        <taxon>Strepsirrhini</taxon>
        <taxon>Lemuriformes</taxon>
        <taxon>Indriidae</taxon>
        <taxon>Propithecus</taxon>
    </lineage>
</organism>
<dbReference type="PANTHER" id="PTHR11818:SF22">
    <property type="entry name" value="GAMMA-CRYSTALLIN N"/>
    <property type="match status" value="1"/>
</dbReference>
<evidence type="ECO:0000256" key="3">
    <source>
        <dbReference type="ARBA" id="ARBA00022737"/>
    </source>
</evidence>
<dbReference type="OMA" id="WAGFNER"/>
<dbReference type="Ensembl" id="ENSPCOT00000034552.1">
    <property type="protein sequence ID" value="ENSPCOP00000023872.1"/>
    <property type="gene ID" value="ENSPCOG00000024085.1"/>
</dbReference>
<protein>
    <recommendedName>
        <fullName evidence="4">Gamma-crystallin N</fullName>
    </recommendedName>
    <alternativeName>
        <fullName evidence="5">Gamma-N-crystallin</fullName>
    </alternativeName>
</protein>
<dbReference type="PROSITE" id="PS50915">
    <property type="entry name" value="CRYSTALLIN_BETA_GAMMA"/>
    <property type="match status" value="2"/>
</dbReference>
<dbReference type="GO" id="GO:0002088">
    <property type="term" value="P:lens development in camera-type eye"/>
    <property type="evidence" value="ECO:0007669"/>
    <property type="project" value="TreeGrafter"/>
</dbReference>
<dbReference type="InterPro" id="IPR001064">
    <property type="entry name" value="Beta/gamma_crystallin"/>
</dbReference>
<sequence>MAQRSGKITLYEGKHFTGRKLEVFGDCDNFQDRGFMNRVNSIRVESGAWVCFDHPDFRGQQFILEHGDYPDFFRWNGHNDHMGSCRPVGMVSGPLLAEGQAWQTWDKESQSVGPPA</sequence>
<dbReference type="Gene3D" id="2.60.20.10">
    <property type="entry name" value="Crystallins"/>
    <property type="match status" value="1"/>
</dbReference>
<reference evidence="7" key="1">
    <citation type="submission" date="2025-08" db="UniProtKB">
        <authorList>
            <consortium name="Ensembl"/>
        </authorList>
    </citation>
    <scope>IDENTIFICATION</scope>
</reference>
<dbReference type="FunFam" id="2.60.20.10:FF:000007">
    <property type="entry name" value="Crystallin gamma N"/>
    <property type="match status" value="1"/>
</dbReference>
<reference evidence="7" key="2">
    <citation type="submission" date="2025-09" db="UniProtKB">
        <authorList>
            <consortium name="Ensembl"/>
        </authorList>
    </citation>
    <scope>IDENTIFICATION</scope>
</reference>
<evidence type="ECO:0000256" key="2">
    <source>
        <dbReference type="ARBA" id="ARBA00011245"/>
    </source>
</evidence>
<dbReference type="PANTHER" id="PTHR11818">
    <property type="entry name" value="BETA/GAMMA CRYSTALLIN"/>
    <property type="match status" value="1"/>
</dbReference>
<evidence type="ECO:0000313" key="8">
    <source>
        <dbReference type="Proteomes" id="UP000233160"/>
    </source>
</evidence>
<proteinExistence type="inferred from homology"/>
<dbReference type="GO" id="GO:0005212">
    <property type="term" value="F:structural constituent of eye lens"/>
    <property type="evidence" value="ECO:0007669"/>
    <property type="project" value="TreeGrafter"/>
</dbReference>
<feature type="domain" description="Beta/gamma crystallin 'Greek key'" evidence="6">
    <location>
        <begin position="47"/>
        <end position="89"/>
    </location>
</feature>
<name>A0A2K6GCD2_PROCO</name>
<feature type="domain" description="Beta/gamma crystallin 'Greek key'" evidence="6">
    <location>
        <begin position="6"/>
        <end position="46"/>
    </location>
</feature>
<dbReference type="PRINTS" id="PR01367">
    <property type="entry name" value="BGCRYSTALLIN"/>
</dbReference>
<dbReference type="SUPFAM" id="SSF49695">
    <property type="entry name" value="gamma-Crystallin-like"/>
    <property type="match status" value="1"/>
</dbReference>
<dbReference type="Pfam" id="PF00030">
    <property type="entry name" value="Crystall"/>
    <property type="match status" value="1"/>
</dbReference>
<evidence type="ECO:0000256" key="1">
    <source>
        <dbReference type="ARBA" id="ARBA00009646"/>
    </source>
</evidence>